<proteinExistence type="predicted"/>
<dbReference type="InterPro" id="IPR015421">
    <property type="entry name" value="PyrdxlP-dep_Trfase_major"/>
</dbReference>
<protein>
    <submittedName>
        <fullName evidence="1">Uncharacterized protein</fullName>
    </submittedName>
</protein>
<dbReference type="SUPFAM" id="SSF53383">
    <property type="entry name" value="PLP-dependent transferases"/>
    <property type="match status" value="1"/>
</dbReference>
<accession>A0A1M7UIQ1</accession>
<dbReference type="EMBL" id="LT670849">
    <property type="protein sequence ID" value="SHN82859.1"/>
    <property type="molecule type" value="Genomic_DNA"/>
</dbReference>
<dbReference type="OrthoDB" id="8556864at2"/>
<keyword evidence="2" id="KW-1185">Reference proteome</keyword>
<name>A0A1M7UIQ1_9BRAD</name>
<organism evidence="1 2">
    <name type="scientific">Bradyrhizobium erythrophlei</name>
    <dbReference type="NCBI Taxonomy" id="1437360"/>
    <lineage>
        <taxon>Bacteria</taxon>
        <taxon>Pseudomonadati</taxon>
        <taxon>Pseudomonadota</taxon>
        <taxon>Alphaproteobacteria</taxon>
        <taxon>Hyphomicrobiales</taxon>
        <taxon>Nitrobacteraceae</taxon>
        <taxon>Bradyrhizobium</taxon>
    </lineage>
</organism>
<dbReference type="AlphaFoldDB" id="A0A1M7UIQ1"/>
<dbReference type="Gene3D" id="3.40.640.10">
    <property type="entry name" value="Type I PLP-dependent aspartate aminotransferase-like (Major domain)"/>
    <property type="match status" value="1"/>
</dbReference>
<sequence length="537" mass="57551">MLHGSVRFQVSEAASSTGRSRSASAMAELFAPLDSLLITGGDSRLAINPATNLNEYGCQSTPCPETLSFSSSTATSISERAYERAQAAREAVMRSAIDVGIEAAFDERLEEMRNELRFFLGLKPAQADVVFSPSGTDSQLQALFLVRALLGPELVSVVVAADQTGSGTVNTSRGCHFSATTANGSRVQKGEPITGLASALTSVALPLFDESGEGSSTAASDAVVFAAVERAVAGGDKVLLQVMDSSKFGWRAPSDECVEAIKARWPDQVQVVVDACQMRLGRARLKGFLDRGHIVIVTGSKFFTGPPFSGALLVPGVLASRLDAASAIPSGLLEYSSRSDWPQNWPLLRSRFPVRMNFGQWLRWEAGIEEIGAYYRVPDSFRQSALATFGKAVEKLIADAPSLELLPWQERAIDAADEEMTQRTIFSFVVRRDERLRSLEECRTLYRALAGNGTKHSAAQPCLIGQPVALGRDPSPPAALRISASARLVSEAWSPNADMAHRNLRRAIDQAAAAIASLESMLADASRFEPLGASHGS</sequence>
<reference evidence="2" key="1">
    <citation type="submission" date="2016-11" db="EMBL/GenBank/DDBJ databases">
        <authorList>
            <person name="Varghese N."/>
            <person name="Submissions S."/>
        </authorList>
    </citation>
    <scope>NUCLEOTIDE SEQUENCE [LARGE SCALE GENOMIC DNA]</scope>
    <source>
        <strain evidence="2">GAS401</strain>
    </source>
</reference>
<dbReference type="Proteomes" id="UP000184096">
    <property type="component" value="Chromosome I"/>
</dbReference>
<evidence type="ECO:0000313" key="2">
    <source>
        <dbReference type="Proteomes" id="UP000184096"/>
    </source>
</evidence>
<gene>
    <name evidence="1" type="ORF">SAMN05444170_5295</name>
</gene>
<dbReference type="InterPro" id="IPR015424">
    <property type="entry name" value="PyrdxlP-dep_Trfase"/>
</dbReference>
<evidence type="ECO:0000313" key="1">
    <source>
        <dbReference type="EMBL" id="SHN82859.1"/>
    </source>
</evidence>